<dbReference type="PROSITE" id="PS00108">
    <property type="entry name" value="PROTEIN_KINASE_ST"/>
    <property type="match status" value="1"/>
</dbReference>
<keyword evidence="7" id="KW-0067">ATP-binding</keyword>
<name>A0A8T2VDX5_CERRI</name>
<evidence type="ECO:0000256" key="7">
    <source>
        <dbReference type="ARBA" id="ARBA00022840"/>
    </source>
</evidence>
<evidence type="ECO:0000259" key="12">
    <source>
        <dbReference type="PROSITE" id="PS50011"/>
    </source>
</evidence>
<dbReference type="Pfam" id="PF00069">
    <property type="entry name" value="Pkinase"/>
    <property type="match status" value="1"/>
</dbReference>
<dbReference type="Gene3D" id="3.30.310.80">
    <property type="entry name" value="Kinase associated domain 1, KA1"/>
    <property type="match status" value="1"/>
</dbReference>
<dbReference type="GO" id="GO:0004674">
    <property type="term" value="F:protein serine/threonine kinase activity"/>
    <property type="evidence" value="ECO:0007669"/>
    <property type="project" value="UniProtKB-KW"/>
</dbReference>
<dbReference type="GO" id="GO:0005524">
    <property type="term" value="F:ATP binding"/>
    <property type="evidence" value="ECO:0007669"/>
    <property type="project" value="UniProtKB-KW"/>
</dbReference>
<proteinExistence type="inferred from homology"/>
<sequence length="455" mass="51162">MRSKIRKAVPGSAKAATGSTSPNNSTNMRIRVGKYELGRTLGSGNYGKVKHAVDLETGEEFAIEILEKERIRRENMNDQIKRTVSTMKLVKHPNIIELFEVMASKSKVYFVLEYVTGGALFSKIARDGKLSEGDARSYFQQLIDAVAYCHSRGVYHRDLKPENLLLDSCGTLKVSDFGLSAVPQQLRADGLFHTTCGTPNYVAPEIIADKGYDGAKVDIWSCGVILFVLMAGYLPFNNPNLMILYKKIYKAEYTIPEWFSPGARNLISRILTANPKNRIGMADILQEPWFMEGYKPEERAVTQKAKLDDLDTVFDDDLERLVDEQRELKISRPTALNAFELISFNQGLNLSSLFEKEMKLESRFASKCSASEIISKMEDAATPLGFNIQKRGYKMNLQGTCDGTKGQLTIAIEVFEVTASLFLVEVWKSEGDALEYFKFYEKFSTGLKDIVWKIG</sequence>
<keyword evidence="4" id="KW-0808">Transferase</keyword>
<evidence type="ECO:0000256" key="8">
    <source>
        <dbReference type="ARBA" id="ARBA00023211"/>
    </source>
</evidence>
<evidence type="ECO:0000256" key="9">
    <source>
        <dbReference type="ARBA" id="ARBA00047899"/>
    </source>
</evidence>
<evidence type="ECO:0000256" key="3">
    <source>
        <dbReference type="ARBA" id="ARBA00022527"/>
    </source>
</evidence>
<evidence type="ECO:0000256" key="1">
    <source>
        <dbReference type="ARBA" id="ARBA00006234"/>
    </source>
</evidence>
<dbReference type="GO" id="GO:0007165">
    <property type="term" value="P:signal transduction"/>
    <property type="evidence" value="ECO:0007669"/>
    <property type="project" value="InterPro"/>
</dbReference>
<dbReference type="SMART" id="SM00220">
    <property type="entry name" value="S_TKc"/>
    <property type="match status" value="1"/>
</dbReference>
<evidence type="ECO:0000256" key="2">
    <source>
        <dbReference type="ARBA" id="ARBA00012513"/>
    </source>
</evidence>
<organism evidence="14 15">
    <name type="scientific">Ceratopteris richardii</name>
    <name type="common">Triangle waterfern</name>
    <dbReference type="NCBI Taxonomy" id="49495"/>
    <lineage>
        <taxon>Eukaryota</taxon>
        <taxon>Viridiplantae</taxon>
        <taxon>Streptophyta</taxon>
        <taxon>Embryophyta</taxon>
        <taxon>Tracheophyta</taxon>
        <taxon>Polypodiopsida</taxon>
        <taxon>Polypodiidae</taxon>
        <taxon>Polypodiales</taxon>
        <taxon>Pteridineae</taxon>
        <taxon>Pteridaceae</taxon>
        <taxon>Parkerioideae</taxon>
        <taxon>Ceratopteris</taxon>
    </lineage>
</organism>
<comment type="catalytic activity">
    <reaction evidence="9">
        <text>L-threonyl-[protein] + ATP = O-phospho-L-threonyl-[protein] + ADP + H(+)</text>
        <dbReference type="Rhea" id="RHEA:46608"/>
        <dbReference type="Rhea" id="RHEA-COMP:11060"/>
        <dbReference type="Rhea" id="RHEA-COMP:11605"/>
        <dbReference type="ChEBI" id="CHEBI:15378"/>
        <dbReference type="ChEBI" id="CHEBI:30013"/>
        <dbReference type="ChEBI" id="CHEBI:30616"/>
        <dbReference type="ChEBI" id="CHEBI:61977"/>
        <dbReference type="ChEBI" id="CHEBI:456216"/>
        <dbReference type="EC" id="2.7.11.1"/>
    </reaction>
</comment>
<feature type="compositionally biased region" description="Polar residues" evidence="11">
    <location>
        <begin position="17"/>
        <end position="28"/>
    </location>
</feature>
<dbReference type="InterPro" id="IPR000719">
    <property type="entry name" value="Prot_kinase_dom"/>
</dbReference>
<dbReference type="InterPro" id="IPR004041">
    <property type="entry name" value="NAF_dom"/>
</dbReference>
<feature type="domain" description="Protein kinase" evidence="12">
    <location>
        <begin position="35"/>
        <end position="290"/>
    </location>
</feature>
<dbReference type="FunFam" id="1.10.510.10:FF:000279">
    <property type="entry name" value="Non-specific serine/threonine protein kinase"/>
    <property type="match status" value="1"/>
</dbReference>
<dbReference type="FunFam" id="3.30.310.80:FF:000002">
    <property type="entry name" value="Non-specific serine/threonine protein kinase"/>
    <property type="match status" value="1"/>
</dbReference>
<comment type="similarity">
    <text evidence="1">Belongs to the protein kinase superfamily. CAMK Ser/Thr protein kinase family. SNF1 subfamily.</text>
</comment>
<dbReference type="Gene3D" id="3.30.200.20">
    <property type="entry name" value="Phosphorylase Kinase, domain 1"/>
    <property type="match status" value="1"/>
</dbReference>
<evidence type="ECO:0000256" key="5">
    <source>
        <dbReference type="ARBA" id="ARBA00022741"/>
    </source>
</evidence>
<dbReference type="PROSITE" id="PS50816">
    <property type="entry name" value="NAF"/>
    <property type="match status" value="1"/>
</dbReference>
<keyword evidence="3" id="KW-0723">Serine/threonine-protein kinase</keyword>
<keyword evidence="6" id="KW-0418">Kinase</keyword>
<reference evidence="14" key="1">
    <citation type="submission" date="2021-08" db="EMBL/GenBank/DDBJ databases">
        <title>WGS assembly of Ceratopteris richardii.</title>
        <authorList>
            <person name="Marchant D.B."/>
            <person name="Chen G."/>
            <person name="Jenkins J."/>
            <person name="Shu S."/>
            <person name="Leebens-Mack J."/>
            <person name="Grimwood J."/>
            <person name="Schmutz J."/>
            <person name="Soltis P."/>
            <person name="Soltis D."/>
            <person name="Chen Z.-H."/>
        </authorList>
    </citation>
    <scope>NUCLEOTIDE SEQUENCE</scope>
    <source>
        <strain evidence="14">Whitten #5841</strain>
        <tissue evidence="14">Leaf</tissue>
    </source>
</reference>
<evidence type="ECO:0000256" key="10">
    <source>
        <dbReference type="ARBA" id="ARBA00048679"/>
    </source>
</evidence>
<feature type="domain" description="NAF" evidence="13">
    <location>
        <begin position="331"/>
        <end position="355"/>
    </location>
</feature>
<comment type="caution">
    <text evidence="14">The sequence shown here is derived from an EMBL/GenBank/DDBJ whole genome shotgun (WGS) entry which is preliminary data.</text>
</comment>
<dbReference type="FunFam" id="3.30.200.20:FF:000096">
    <property type="entry name" value="Non-specific serine/threonine protein kinase"/>
    <property type="match status" value="1"/>
</dbReference>
<dbReference type="PANTHER" id="PTHR43895">
    <property type="entry name" value="CALCIUM/CALMODULIN-DEPENDENT PROTEIN KINASE KINASE-RELATED"/>
    <property type="match status" value="1"/>
</dbReference>
<dbReference type="AlphaFoldDB" id="A0A8T2VDX5"/>
<dbReference type="EMBL" id="CM035407">
    <property type="protein sequence ID" value="KAH7443923.1"/>
    <property type="molecule type" value="Genomic_DNA"/>
</dbReference>
<dbReference type="InterPro" id="IPR011009">
    <property type="entry name" value="Kinase-like_dom_sf"/>
</dbReference>
<gene>
    <name evidence="14" type="ORF">KP509_02G056100</name>
</gene>
<keyword evidence="5" id="KW-0547">Nucleotide-binding</keyword>
<dbReference type="PROSITE" id="PS50011">
    <property type="entry name" value="PROTEIN_KINASE_DOM"/>
    <property type="match status" value="1"/>
</dbReference>
<dbReference type="SUPFAM" id="SSF56112">
    <property type="entry name" value="Protein kinase-like (PK-like)"/>
    <property type="match status" value="1"/>
</dbReference>
<dbReference type="InterPro" id="IPR018451">
    <property type="entry name" value="NAF/FISL_domain"/>
</dbReference>
<dbReference type="Gene3D" id="1.10.510.10">
    <property type="entry name" value="Transferase(Phosphotransferase) domain 1"/>
    <property type="match status" value="1"/>
</dbReference>
<dbReference type="CDD" id="cd12195">
    <property type="entry name" value="CIPK_C"/>
    <property type="match status" value="1"/>
</dbReference>
<keyword evidence="15" id="KW-1185">Reference proteome</keyword>
<dbReference type="Pfam" id="PF03822">
    <property type="entry name" value="NAF"/>
    <property type="match status" value="1"/>
</dbReference>
<feature type="region of interest" description="Disordered" evidence="11">
    <location>
        <begin position="1"/>
        <end position="28"/>
    </location>
</feature>
<dbReference type="InterPro" id="IPR008271">
    <property type="entry name" value="Ser/Thr_kinase_AS"/>
</dbReference>
<evidence type="ECO:0000256" key="4">
    <source>
        <dbReference type="ARBA" id="ARBA00022679"/>
    </source>
</evidence>
<evidence type="ECO:0000256" key="6">
    <source>
        <dbReference type="ARBA" id="ARBA00022777"/>
    </source>
</evidence>
<dbReference type="Proteomes" id="UP000825935">
    <property type="component" value="Chromosome 2"/>
</dbReference>
<accession>A0A8T2VDX5</accession>
<dbReference type="PANTHER" id="PTHR43895:SF123">
    <property type="entry name" value="NON-SPECIFIC SERINE_THREONINE PROTEIN KINASE"/>
    <property type="match status" value="1"/>
</dbReference>
<dbReference type="EC" id="2.7.11.1" evidence="2"/>
<evidence type="ECO:0000313" key="15">
    <source>
        <dbReference type="Proteomes" id="UP000825935"/>
    </source>
</evidence>
<protein>
    <recommendedName>
        <fullName evidence="2">non-specific serine/threonine protein kinase</fullName>
        <ecNumber evidence="2">2.7.11.1</ecNumber>
    </recommendedName>
</protein>
<dbReference type="OrthoDB" id="193931at2759"/>
<evidence type="ECO:0000256" key="11">
    <source>
        <dbReference type="SAM" id="MobiDB-lite"/>
    </source>
</evidence>
<comment type="catalytic activity">
    <reaction evidence="10">
        <text>L-seryl-[protein] + ATP = O-phospho-L-seryl-[protein] + ADP + H(+)</text>
        <dbReference type="Rhea" id="RHEA:17989"/>
        <dbReference type="Rhea" id="RHEA-COMP:9863"/>
        <dbReference type="Rhea" id="RHEA-COMP:11604"/>
        <dbReference type="ChEBI" id="CHEBI:15378"/>
        <dbReference type="ChEBI" id="CHEBI:29999"/>
        <dbReference type="ChEBI" id="CHEBI:30616"/>
        <dbReference type="ChEBI" id="CHEBI:83421"/>
        <dbReference type="ChEBI" id="CHEBI:456216"/>
        <dbReference type="EC" id="2.7.11.1"/>
    </reaction>
</comment>
<evidence type="ECO:0000259" key="13">
    <source>
        <dbReference type="PROSITE" id="PS50816"/>
    </source>
</evidence>
<keyword evidence="8" id="KW-0464">Manganese</keyword>
<evidence type="ECO:0000313" key="14">
    <source>
        <dbReference type="EMBL" id="KAH7443923.1"/>
    </source>
</evidence>